<dbReference type="EMBL" id="KF901130">
    <property type="protein sequence ID" value="AIF19128.1"/>
    <property type="molecule type" value="Genomic_DNA"/>
</dbReference>
<name>A0A075HZB3_9ARCH</name>
<accession>A0A075HZB3</accession>
<dbReference type="AlphaFoldDB" id="A0A075HZB3"/>
<proteinExistence type="predicted"/>
<protein>
    <submittedName>
        <fullName evidence="1">Uncharacterized protein</fullName>
    </submittedName>
</protein>
<evidence type="ECO:0000313" key="1">
    <source>
        <dbReference type="EMBL" id="AIF19128.1"/>
    </source>
</evidence>
<sequence>MDPTKFYKHAEVKFKGIEEDSNLGKRLSRLLDKVVQSLPDEEQFGVVHAIWLHTKESFIESAEEFVRKNPSLHSVKQTIDEVKMSMMLWQQNTDPVCKALKEIGSGPDGFSLFWPAFKKTGYMGDSDCAISLIVDYYEYRTDDYIMGVIAHELAEMSYKWGILKKEIPNMIKMKDKGRNARLRQLTETGFRGGSDEYYKHEELPNNEARRLGFRKEIDEMLKGECVEP</sequence>
<organism evidence="1">
    <name type="scientific">uncultured marine thaumarchaeote KM3_85_E11</name>
    <dbReference type="NCBI Taxonomy" id="1456317"/>
    <lineage>
        <taxon>Archaea</taxon>
        <taxon>Nitrososphaerota</taxon>
        <taxon>environmental samples</taxon>
    </lineage>
</organism>
<reference evidence="1" key="1">
    <citation type="journal article" date="2014" name="Genome Biol. Evol.">
        <title>Pangenome evidence for extensive interdomain horizontal transfer affecting lineage core and shell genes in uncultured planktonic thaumarchaeota and euryarchaeota.</title>
        <authorList>
            <person name="Deschamps P."/>
            <person name="Zivanovic Y."/>
            <person name="Moreira D."/>
            <person name="Rodriguez-Valera F."/>
            <person name="Lopez-Garcia P."/>
        </authorList>
    </citation>
    <scope>NUCLEOTIDE SEQUENCE</scope>
</reference>